<evidence type="ECO:0000313" key="1">
    <source>
        <dbReference type="EMBL" id="ESZ92075.1"/>
    </source>
</evidence>
<reference evidence="1 2" key="1">
    <citation type="journal article" date="2014" name="Genome Announc.">
        <title>Draft genome sequence of Sclerotinia borealis, a psychrophilic plant pathogenic fungus.</title>
        <authorList>
            <person name="Mardanov A.V."/>
            <person name="Beletsky A.V."/>
            <person name="Kadnikov V.V."/>
            <person name="Ignatov A.N."/>
            <person name="Ravin N.V."/>
        </authorList>
    </citation>
    <scope>NUCLEOTIDE SEQUENCE [LARGE SCALE GENOMIC DNA]</scope>
    <source>
        <strain evidence="2">F-4157</strain>
    </source>
</reference>
<proteinExistence type="predicted"/>
<comment type="caution">
    <text evidence="1">The sequence shown here is derived from an EMBL/GenBank/DDBJ whole genome shotgun (WGS) entry which is preliminary data.</text>
</comment>
<dbReference type="HOGENOM" id="CLU_1971798_0_0_1"/>
<gene>
    <name evidence="1" type="ORF">SBOR_7532</name>
</gene>
<keyword evidence="2" id="KW-1185">Reference proteome</keyword>
<dbReference type="EMBL" id="AYSA01000427">
    <property type="protein sequence ID" value="ESZ92075.1"/>
    <property type="molecule type" value="Genomic_DNA"/>
</dbReference>
<protein>
    <submittedName>
        <fullName evidence="1">Uncharacterized protein</fullName>
    </submittedName>
</protein>
<organism evidence="1 2">
    <name type="scientific">Sclerotinia borealis (strain F-4128)</name>
    <dbReference type="NCBI Taxonomy" id="1432307"/>
    <lineage>
        <taxon>Eukaryota</taxon>
        <taxon>Fungi</taxon>
        <taxon>Dikarya</taxon>
        <taxon>Ascomycota</taxon>
        <taxon>Pezizomycotina</taxon>
        <taxon>Leotiomycetes</taxon>
        <taxon>Helotiales</taxon>
        <taxon>Sclerotiniaceae</taxon>
        <taxon>Sclerotinia</taxon>
    </lineage>
</organism>
<evidence type="ECO:0000313" key="2">
    <source>
        <dbReference type="Proteomes" id="UP000019487"/>
    </source>
</evidence>
<name>W9CBX2_SCLBF</name>
<accession>W9CBX2</accession>
<dbReference type="OrthoDB" id="3474371at2759"/>
<sequence length="127" mass="13945">MNESGFTKNSDTCRLSHVGCAKLSRSIPKGNSYVEADPSINVLNDQRENPPSSSNLGNKLLGFATSKIQQAIKWRDLNIMFRKGLDWTTVGTGGKSRVQISISSDNILHYVPDNANTGDLMCQIDDK</sequence>
<dbReference type="AlphaFoldDB" id="W9CBX2"/>
<dbReference type="Proteomes" id="UP000019487">
    <property type="component" value="Unassembled WGS sequence"/>
</dbReference>